<proteinExistence type="predicted"/>
<dbReference type="CDD" id="cd00093">
    <property type="entry name" value="HTH_XRE"/>
    <property type="match status" value="1"/>
</dbReference>
<dbReference type="InterPro" id="IPR010982">
    <property type="entry name" value="Lambda_DNA-bd_dom_sf"/>
</dbReference>
<dbReference type="PANTHER" id="PTHR46797:SF23">
    <property type="entry name" value="HTH-TYPE TRANSCRIPTIONAL REGULATOR SUTR"/>
    <property type="match status" value="1"/>
</dbReference>
<feature type="domain" description="HTH cro/C1-type" evidence="4">
    <location>
        <begin position="14"/>
        <end position="68"/>
    </location>
</feature>
<keyword evidence="2" id="KW-0238">DNA-binding</keyword>
<protein>
    <submittedName>
        <fullName evidence="5">Helix-turn-helix domain-containing protein</fullName>
    </submittedName>
</protein>
<dbReference type="EMBL" id="JAWCTQ010000010">
    <property type="protein sequence ID" value="MDT9682606.1"/>
    <property type="molecule type" value="Genomic_DNA"/>
</dbReference>
<evidence type="ECO:0000256" key="3">
    <source>
        <dbReference type="ARBA" id="ARBA00023163"/>
    </source>
</evidence>
<evidence type="ECO:0000256" key="1">
    <source>
        <dbReference type="ARBA" id="ARBA00023015"/>
    </source>
</evidence>
<dbReference type="InterPro" id="IPR001387">
    <property type="entry name" value="Cro/C1-type_HTH"/>
</dbReference>
<evidence type="ECO:0000313" key="5">
    <source>
        <dbReference type="EMBL" id="MDT9682606.1"/>
    </source>
</evidence>
<name>A0ABU3QIL4_9ACTN</name>
<dbReference type="RefSeq" id="WP_315877683.1">
    <property type="nucleotide sequence ID" value="NZ_JAWCTQ010000010.1"/>
</dbReference>
<dbReference type="Gene3D" id="1.10.260.40">
    <property type="entry name" value="lambda repressor-like DNA-binding domains"/>
    <property type="match status" value="1"/>
</dbReference>
<dbReference type="InterPro" id="IPR050807">
    <property type="entry name" value="TransReg_Diox_bact_type"/>
</dbReference>
<evidence type="ECO:0000259" key="4">
    <source>
        <dbReference type="PROSITE" id="PS50943"/>
    </source>
</evidence>
<dbReference type="PROSITE" id="PS50943">
    <property type="entry name" value="HTH_CROC1"/>
    <property type="match status" value="1"/>
</dbReference>
<gene>
    <name evidence="5" type="ORF">RND61_11080</name>
</gene>
<sequence>MGAIIEVPGPGANVAVLRKERGWGQDQLAARAGVSKSLLGKIERGERALTQGVAAALAQALGVGLEVVNGKVPVQTEDESKLRALNSAIRRFDLAHPPEMGEPELRSRLAEMVALRGKAKLREVLEGLPELVSAATNYAHATNTPEAWSMVAEAYSAVYWLAARHRWMTLADLAVTKQKLAAQQADPLTLAVAARDEAGVHLNHGDFEDGLAVVDRGLVRVESTAGDGPERAYALGILHLRGLTLAGRLRDRRTADRHIAKAWQISENFSQDVNRLGIHFGPQNTAVHVIATSADLDRHADVFATMDDLERIERAGKLVLPPTRTSHLHMSAARSRLALNDRERALEELEKVWKIAPQLARTNPTAQELLRVLTSKHKRSNPRLTALAKQARVRF</sequence>
<keyword evidence="3" id="KW-0804">Transcription</keyword>
<comment type="caution">
    <text evidence="5">The sequence shown here is derived from an EMBL/GenBank/DDBJ whole genome shotgun (WGS) entry which is preliminary data.</text>
</comment>
<evidence type="ECO:0000256" key="2">
    <source>
        <dbReference type="ARBA" id="ARBA00023125"/>
    </source>
</evidence>
<dbReference type="Pfam" id="PF01381">
    <property type="entry name" value="HTH_3"/>
    <property type="match status" value="1"/>
</dbReference>
<dbReference type="PANTHER" id="PTHR46797">
    <property type="entry name" value="HTH-TYPE TRANSCRIPTIONAL REGULATOR"/>
    <property type="match status" value="1"/>
</dbReference>
<keyword evidence="6" id="KW-1185">Reference proteome</keyword>
<evidence type="ECO:0000313" key="6">
    <source>
        <dbReference type="Proteomes" id="UP001250181"/>
    </source>
</evidence>
<accession>A0ABU3QIL4</accession>
<dbReference type="Proteomes" id="UP001250181">
    <property type="component" value="Unassembled WGS sequence"/>
</dbReference>
<keyword evidence="1" id="KW-0805">Transcription regulation</keyword>
<dbReference type="SMART" id="SM00530">
    <property type="entry name" value="HTH_XRE"/>
    <property type="match status" value="1"/>
</dbReference>
<dbReference type="SUPFAM" id="SSF47413">
    <property type="entry name" value="lambda repressor-like DNA-binding domains"/>
    <property type="match status" value="1"/>
</dbReference>
<organism evidence="5 6">
    <name type="scientific">Streptomyces tamarix</name>
    <dbReference type="NCBI Taxonomy" id="3078565"/>
    <lineage>
        <taxon>Bacteria</taxon>
        <taxon>Bacillati</taxon>
        <taxon>Actinomycetota</taxon>
        <taxon>Actinomycetes</taxon>
        <taxon>Kitasatosporales</taxon>
        <taxon>Streptomycetaceae</taxon>
        <taxon>Streptomyces</taxon>
    </lineage>
</organism>
<reference evidence="5 6" key="1">
    <citation type="submission" date="2023-09" db="EMBL/GenBank/DDBJ databases">
        <title>Streptomyces sp. nov.: A antagonism against Alternaria gaisen Producing Streptochlin, Isolated from Tamarix root soil.</title>
        <authorList>
            <person name="Chen Y."/>
        </authorList>
    </citation>
    <scope>NUCLEOTIDE SEQUENCE [LARGE SCALE GENOMIC DNA]</scope>
    <source>
        <strain evidence="5 6">TRM76323</strain>
    </source>
</reference>